<dbReference type="Pfam" id="PF13472">
    <property type="entry name" value="Lipase_GDSL_2"/>
    <property type="match status" value="1"/>
</dbReference>
<gene>
    <name evidence="2" type="ORF">IAD04_00895</name>
</gene>
<reference evidence="2" key="1">
    <citation type="submission" date="2020-10" db="EMBL/GenBank/DDBJ databases">
        <authorList>
            <person name="Gilroy R."/>
        </authorList>
    </citation>
    <scope>NUCLEOTIDE SEQUENCE</scope>
    <source>
        <strain evidence="2">14508</strain>
    </source>
</reference>
<keyword evidence="2" id="KW-0378">Hydrolase</keyword>
<sequence>MKFKKLGLAAFVCAFALTGCNDKTSSSSSTPSVPDEIVSVDVSGKTETDLIAMNDLSIEVDETYDFTKLLTDTTFALDTFELAVTNKSCTEVTKTSSSYILKGLKEGSSDLYVIHEDQYQIIPISILKLGALSTSFTFDWGRLSNKAVTIFGDSVSYGAGLPDGARYWQLLDEELNFSSVQSFAVGGTTMTYSYDGSHIWEEYALQGKGFNGVSFVVNNSQRVIRSNYIIIFYGHNDMYFQPDIGTTEYLPEKIEDCNSFKSSYAYALNFIKKNNPYARILLITPNYSVYKPNPSYDVGLTYEDYRQAIIDMANYYGVRYLDIWDDTYEEHQKNSILSDSVHLNAHGHRVVADLIKAMK</sequence>
<comment type="caution">
    <text evidence="2">The sequence shown here is derived from an EMBL/GenBank/DDBJ whole genome shotgun (WGS) entry which is preliminary data.</text>
</comment>
<evidence type="ECO:0000259" key="1">
    <source>
        <dbReference type="Pfam" id="PF13472"/>
    </source>
</evidence>
<organism evidence="2 3">
    <name type="scientific">Candidatus Caccosoma faecigallinarum</name>
    <dbReference type="NCBI Taxonomy" id="2840720"/>
    <lineage>
        <taxon>Bacteria</taxon>
        <taxon>Bacillati</taxon>
        <taxon>Bacillota</taxon>
        <taxon>Bacillota incertae sedis</taxon>
        <taxon>Candidatus Caccosoma</taxon>
    </lineage>
</organism>
<accession>A0A9D1G7G9</accession>
<evidence type="ECO:0000313" key="2">
    <source>
        <dbReference type="EMBL" id="HIT16922.1"/>
    </source>
</evidence>
<dbReference type="InterPro" id="IPR036514">
    <property type="entry name" value="SGNH_hydro_sf"/>
</dbReference>
<dbReference type="InterPro" id="IPR013830">
    <property type="entry name" value="SGNH_hydro"/>
</dbReference>
<dbReference type="Gene3D" id="3.40.50.1110">
    <property type="entry name" value="SGNH hydrolase"/>
    <property type="match status" value="1"/>
</dbReference>
<reference evidence="2" key="2">
    <citation type="journal article" date="2021" name="PeerJ">
        <title>Extensive microbial diversity within the chicken gut microbiome revealed by metagenomics and culture.</title>
        <authorList>
            <person name="Gilroy R."/>
            <person name="Ravi A."/>
            <person name="Getino M."/>
            <person name="Pursley I."/>
            <person name="Horton D.L."/>
            <person name="Alikhan N.F."/>
            <person name="Baker D."/>
            <person name="Gharbi K."/>
            <person name="Hall N."/>
            <person name="Watson M."/>
            <person name="Adriaenssens E.M."/>
            <person name="Foster-Nyarko E."/>
            <person name="Jarju S."/>
            <person name="Secka A."/>
            <person name="Antonio M."/>
            <person name="Oren A."/>
            <person name="Chaudhuri R.R."/>
            <person name="La Ragione R."/>
            <person name="Hildebrand F."/>
            <person name="Pallen M.J."/>
        </authorList>
    </citation>
    <scope>NUCLEOTIDE SEQUENCE</scope>
    <source>
        <strain evidence="2">14508</strain>
    </source>
</reference>
<dbReference type="CDD" id="cd00229">
    <property type="entry name" value="SGNH_hydrolase"/>
    <property type="match status" value="1"/>
</dbReference>
<name>A0A9D1G7G9_9FIRM</name>
<dbReference type="AlphaFoldDB" id="A0A9D1G7G9"/>
<dbReference type="EMBL" id="DVKI01000029">
    <property type="protein sequence ID" value="HIT16922.1"/>
    <property type="molecule type" value="Genomic_DNA"/>
</dbReference>
<dbReference type="PROSITE" id="PS51257">
    <property type="entry name" value="PROKAR_LIPOPROTEIN"/>
    <property type="match status" value="1"/>
</dbReference>
<dbReference type="PANTHER" id="PTHR30383:SF29">
    <property type="entry name" value="SGNH HYDROLASE-TYPE ESTERASE DOMAIN-CONTAINING PROTEIN"/>
    <property type="match status" value="1"/>
</dbReference>
<dbReference type="SUPFAM" id="SSF52266">
    <property type="entry name" value="SGNH hydrolase"/>
    <property type="match status" value="1"/>
</dbReference>
<dbReference type="GO" id="GO:0016787">
    <property type="term" value="F:hydrolase activity"/>
    <property type="evidence" value="ECO:0007669"/>
    <property type="project" value="UniProtKB-KW"/>
</dbReference>
<protein>
    <submittedName>
        <fullName evidence="2">SGNH/GDSL hydrolase family protein</fullName>
    </submittedName>
</protein>
<dbReference type="PANTHER" id="PTHR30383">
    <property type="entry name" value="THIOESTERASE 1/PROTEASE 1/LYSOPHOSPHOLIPASE L1"/>
    <property type="match status" value="1"/>
</dbReference>
<evidence type="ECO:0000313" key="3">
    <source>
        <dbReference type="Proteomes" id="UP000886893"/>
    </source>
</evidence>
<proteinExistence type="predicted"/>
<feature type="domain" description="SGNH hydrolase-type esterase" evidence="1">
    <location>
        <begin position="150"/>
        <end position="350"/>
    </location>
</feature>
<dbReference type="InterPro" id="IPR051532">
    <property type="entry name" value="Ester_Hydrolysis_Enzymes"/>
</dbReference>
<dbReference type="Proteomes" id="UP000886893">
    <property type="component" value="Unassembled WGS sequence"/>
</dbReference>